<evidence type="ECO:0000313" key="2">
    <source>
        <dbReference type="EMBL" id="GMF36650.1"/>
    </source>
</evidence>
<organism evidence="2 3">
    <name type="scientific">Phytophthora fragariaefolia</name>
    <dbReference type="NCBI Taxonomy" id="1490495"/>
    <lineage>
        <taxon>Eukaryota</taxon>
        <taxon>Sar</taxon>
        <taxon>Stramenopiles</taxon>
        <taxon>Oomycota</taxon>
        <taxon>Peronosporomycetes</taxon>
        <taxon>Peronosporales</taxon>
        <taxon>Peronosporaceae</taxon>
        <taxon>Phytophthora</taxon>
    </lineage>
</organism>
<dbReference type="OrthoDB" id="115326at2759"/>
<feature type="region of interest" description="Disordered" evidence="1">
    <location>
        <begin position="26"/>
        <end position="49"/>
    </location>
</feature>
<feature type="region of interest" description="Disordered" evidence="1">
    <location>
        <begin position="78"/>
        <end position="99"/>
    </location>
</feature>
<comment type="caution">
    <text evidence="2">The sequence shown here is derived from an EMBL/GenBank/DDBJ whole genome shotgun (WGS) entry which is preliminary data.</text>
</comment>
<protein>
    <submittedName>
        <fullName evidence="2">Unnamed protein product</fullName>
    </submittedName>
</protein>
<accession>A0A9W6XDZ4</accession>
<proteinExistence type="predicted"/>
<gene>
    <name evidence="2" type="ORF">Pfra01_001004800</name>
</gene>
<keyword evidence="3" id="KW-1185">Reference proteome</keyword>
<reference evidence="2" key="1">
    <citation type="submission" date="2023-04" db="EMBL/GenBank/DDBJ databases">
        <title>Phytophthora fragariaefolia NBRC 109709.</title>
        <authorList>
            <person name="Ichikawa N."/>
            <person name="Sato H."/>
            <person name="Tonouchi N."/>
        </authorList>
    </citation>
    <scope>NUCLEOTIDE SEQUENCE</scope>
    <source>
        <strain evidence="2">NBRC 109709</strain>
    </source>
</reference>
<dbReference type="EMBL" id="BSXT01000954">
    <property type="protein sequence ID" value="GMF36650.1"/>
    <property type="molecule type" value="Genomic_DNA"/>
</dbReference>
<evidence type="ECO:0000313" key="3">
    <source>
        <dbReference type="Proteomes" id="UP001165121"/>
    </source>
</evidence>
<dbReference type="Proteomes" id="UP001165121">
    <property type="component" value="Unassembled WGS sequence"/>
</dbReference>
<dbReference type="AlphaFoldDB" id="A0A9W6XDZ4"/>
<feature type="compositionally biased region" description="Polar residues" evidence="1">
    <location>
        <begin position="32"/>
        <end position="49"/>
    </location>
</feature>
<sequence length="146" mass="16717">MDAAAFNAGASVAELLAWSSHLAACEKEQHKPTQGKTPSTPKKPSNESNIIEHQSSVIHQLLQHIKRQDERMDNLEAKMDGVPPQDKYKKHQHELNDVEDKPKCRRTSVTYLHTTWFAWYTLKSRECGRRLSPSSRNPTQSCLWPL</sequence>
<evidence type="ECO:0000256" key="1">
    <source>
        <dbReference type="SAM" id="MobiDB-lite"/>
    </source>
</evidence>
<name>A0A9W6XDZ4_9STRA</name>